<dbReference type="GO" id="GO:0005737">
    <property type="term" value="C:cytoplasm"/>
    <property type="evidence" value="ECO:0007669"/>
    <property type="project" value="GOC"/>
</dbReference>
<dbReference type="InterPro" id="IPR021876">
    <property type="entry name" value="Dsl1_C"/>
</dbReference>
<dbReference type="EMBL" id="AE016819">
    <property type="protein sequence ID" value="AAS54024.1"/>
    <property type="molecule type" value="Genomic_DNA"/>
</dbReference>
<dbReference type="HOGENOM" id="CLU_357169_0_0_1"/>
<evidence type="ECO:0000313" key="5">
    <source>
        <dbReference type="Proteomes" id="UP000000591"/>
    </source>
</evidence>
<dbReference type="STRING" id="284811.Q752C3"/>
<feature type="domain" description="Retrograde transport protein Dsl1 C-terminal" evidence="3">
    <location>
        <begin position="572"/>
        <end position="762"/>
    </location>
</feature>
<dbReference type="Gene3D" id="1.20.58.2230">
    <property type="entry name" value="Retrograde transport protein Dsl1, N-terminal domain"/>
    <property type="match status" value="1"/>
</dbReference>
<feature type="region of interest" description="Disordered" evidence="1">
    <location>
        <begin position="407"/>
        <end position="441"/>
    </location>
</feature>
<dbReference type="InterPro" id="IPR038442">
    <property type="entry name" value="Dsl1_N_sf"/>
</dbReference>
<dbReference type="InterPro" id="IPR046362">
    <property type="entry name" value="Zw10/DSL1_C_sf"/>
</dbReference>
<evidence type="ECO:0000313" key="4">
    <source>
        <dbReference type="EMBL" id="AAS54024.1"/>
    </source>
</evidence>
<dbReference type="AlphaFoldDB" id="Q752C3"/>
<dbReference type="InParanoid" id="Q752C3"/>
<dbReference type="PANTHER" id="PTHR12205">
    <property type="entry name" value="CENTROMERE/KINETOCHORE PROTEIN ZW10"/>
    <property type="match status" value="1"/>
</dbReference>
<dbReference type="RefSeq" id="NP_986200.1">
    <property type="nucleotide sequence ID" value="NM_212336.1"/>
</dbReference>
<dbReference type="PANTHER" id="PTHR12205:SF0">
    <property type="entry name" value="CENTROMERE_KINETOCHORE PROTEIN ZW10 HOMOLOG"/>
    <property type="match status" value="1"/>
</dbReference>
<protein>
    <submittedName>
        <fullName evidence="4">AFR652Wp</fullName>
    </submittedName>
</protein>
<feature type="compositionally biased region" description="Polar residues" evidence="1">
    <location>
        <begin position="1"/>
        <end position="35"/>
    </location>
</feature>
<evidence type="ECO:0000256" key="1">
    <source>
        <dbReference type="SAM" id="MobiDB-lite"/>
    </source>
</evidence>
<feature type="compositionally biased region" description="Polar residues" evidence="1">
    <location>
        <begin position="407"/>
        <end position="421"/>
    </location>
</feature>
<dbReference type="GO" id="GO:1990423">
    <property type="term" value="C:RZZ complex"/>
    <property type="evidence" value="ECO:0000318"/>
    <property type="project" value="GO_Central"/>
</dbReference>
<dbReference type="OrthoDB" id="534815at2759"/>
<dbReference type="Pfam" id="PF11988">
    <property type="entry name" value="Dsl1_N"/>
    <property type="match status" value="1"/>
</dbReference>
<dbReference type="eggNOG" id="ENOG502QR7Q">
    <property type="taxonomic scope" value="Eukaryota"/>
</dbReference>
<dbReference type="KEGG" id="ago:AGOS_AFR652W"/>
<dbReference type="OMA" id="NHLKDIM"/>
<reference evidence="5" key="2">
    <citation type="journal article" date="2013" name="G3 (Bethesda)">
        <title>Genomes of Ashbya fungi isolated from insects reveal four mating-type loci, numerous translocations, lack of transposons, and distinct gene duplications.</title>
        <authorList>
            <person name="Dietrich F.S."/>
            <person name="Voegeli S."/>
            <person name="Kuo S."/>
            <person name="Philippsen P."/>
        </authorList>
    </citation>
    <scope>GENOME REANNOTATION</scope>
    <source>
        <strain evidence="5">ATCC 10895 / CBS 109.51 / FGSC 9923 / NRRL Y-1056</strain>
    </source>
</reference>
<dbReference type="FunCoup" id="Q752C3">
    <property type="interactions" value="50"/>
</dbReference>
<dbReference type="Gene3D" id="1.10.287.3290">
    <property type="match status" value="1"/>
</dbReference>
<gene>
    <name evidence="4" type="ORF">AGOS_AFR652W</name>
</gene>
<feature type="region of interest" description="Disordered" evidence="1">
    <location>
        <begin position="1"/>
        <end position="39"/>
    </location>
</feature>
<dbReference type="Pfam" id="PF11989">
    <property type="entry name" value="Dsl1_C"/>
    <property type="match status" value="1"/>
</dbReference>
<dbReference type="Gene3D" id="1.10.357.150">
    <property type="match status" value="1"/>
</dbReference>
<dbReference type="GeneID" id="4622489"/>
<dbReference type="GO" id="GO:0007094">
    <property type="term" value="P:mitotic spindle assembly checkpoint signaling"/>
    <property type="evidence" value="ECO:0000318"/>
    <property type="project" value="GO_Central"/>
</dbReference>
<evidence type="ECO:0000259" key="2">
    <source>
        <dbReference type="Pfam" id="PF11988"/>
    </source>
</evidence>
<keyword evidence="5" id="KW-1185">Reference proteome</keyword>
<name>Q752C3_EREGS</name>
<dbReference type="InterPro" id="IPR021875">
    <property type="entry name" value="Dsl1_N_dom"/>
</dbReference>
<dbReference type="GO" id="GO:0006888">
    <property type="term" value="P:endoplasmic reticulum to Golgi vesicle-mediated transport"/>
    <property type="evidence" value="ECO:0000318"/>
    <property type="project" value="GO_Central"/>
</dbReference>
<evidence type="ECO:0000259" key="3">
    <source>
        <dbReference type="Pfam" id="PF11989"/>
    </source>
</evidence>
<organism evidence="4 5">
    <name type="scientific">Eremothecium gossypii (strain ATCC 10895 / CBS 109.51 / FGSC 9923 / NRRL Y-1056)</name>
    <name type="common">Yeast</name>
    <name type="synonym">Ashbya gossypii</name>
    <dbReference type="NCBI Taxonomy" id="284811"/>
    <lineage>
        <taxon>Eukaryota</taxon>
        <taxon>Fungi</taxon>
        <taxon>Dikarya</taxon>
        <taxon>Ascomycota</taxon>
        <taxon>Saccharomycotina</taxon>
        <taxon>Saccharomycetes</taxon>
        <taxon>Saccharomycetales</taxon>
        <taxon>Saccharomycetaceae</taxon>
        <taxon>Eremothecium</taxon>
    </lineage>
</organism>
<sequence>MPHQEGTSMQVHSPYPTNHKSSASMVPVETKSSGDGTADRLHELLGNPMQVLAAIEDDPSLWLDSSEKKPNHLALQELKQRDVEVTKTLQQHLRLKIVADLLIKYNSEIQCAEFTAAFETLRQCVQKAKSADVSAHGVRFEQAFNTYLSGLHAVFVRKLQGLLEEVWHIHDDGFSFQQQVSEKLDDAREHNFDYDTLVDMFNSCFLKDGDIDERSWFFKNISMPDVRDDVKQCVNSTYNNYIKLSQVKENLKGFLFSDSLRISCSGTRLHVDQGCETPAAKVESYVVLADYLLNVLSPVASNQILMTLGGAIVTEATKLLKQHSKELLSKEANQKKDLAHFNDTLVKLSSRKGSSWTYNGNALDKLLNDPETFATLMFEQHVHLHLLKLRELFSTDNWSQLIEVKQPASTETDKAANSTVKSQKRESKSMSTNEWEWNENDDEGWNAEFDTEINSEEHRLSDSKDKGVLVEEDQNNADGWDDVWDDDVLDLESITQDVIQITKIPDGFQKVLESFEKGAENLNKDFVSAEYAYKFNLLQTAFFAMCMSKYNDWWLLVRDMKYIISQCDEQTLYQLSELTARFTENNIATMRKAVFNMLQEQLNNLKANELSPNWDVTRNSLLPFIHDEVQPAFERLSDQSVLLNFLKFLYNDCLVNEILQWNIISEKNSENLSELIHMIYNGTKFSALQDNNDYKHARTKLAIIALILKAHLKDIMDMFYNGDFFLFSTEEIIQWILLLFADTHMRRDCIYEVRTIRQESEE</sequence>
<feature type="domain" description="Retrograde transport protein Dsl1 N-terminal" evidence="2">
    <location>
        <begin position="45"/>
        <end position="390"/>
    </location>
</feature>
<dbReference type="Gene3D" id="1.20.58.1440">
    <property type="match status" value="1"/>
</dbReference>
<accession>Q752C3</accession>
<reference evidence="4 5" key="1">
    <citation type="journal article" date="2004" name="Science">
        <title>The Ashbya gossypii genome as a tool for mapping the ancient Saccharomyces cerevisiae genome.</title>
        <authorList>
            <person name="Dietrich F.S."/>
            <person name="Voegeli S."/>
            <person name="Brachat S."/>
            <person name="Lerch A."/>
            <person name="Gates K."/>
            <person name="Steiner S."/>
            <person name="Mohr C."/>
            <person name="Pohlmann R."/>
            <person name="Luedi P."/>
            <person name="Choi S."/>
            <person name="Wing R.A."/>
            <person name="Flavier A."/>
            <person name="Gaffney T.D."/>
            <person name="Philippsen P."/>
        </authorList>
    </citation>
    <scope>NUCLEOTIDE SEQUENCE [LARGE SCALE GENOMIC DNA]</scope>
    <source>
        <strain evidence="5">ATCC 10895 / CBS 109.51 / FGSC 9923 / NRRL Y-1056</strain>
    </source>
</reference>
<dbReference type="Proteomes" id="UP000000591">
    <property type="component" value="Chromosome VI"/>
</dbReference>
<proteinExistence type="predicted"/>